<dbReference type="InterPro" id="IPR051122">
    <property type="entry name" value="SDR_DHRS6-like"/>
</dbReference>
<dbReference type="Proteomes" id="UP000620046">
    <property type="component" value="Unassembled WGS sequence"/>
</dbReference>
<keyword evidence="3" id="KW-0812">Transmembrane</keyword>
<proteinExistence type="inferred from homology"/>
<keyword evidence="5" id="KW-1185">Reference proteome</keyword>
<keyword evidence="2" id="KW-0560">Oxidoreductase</keyword>
<feature type="transmembrane region" description="Helical" evidence="3">
    <location>
        <begin position="12"/>
        <end position="30"/>
    </location>
</feature>
<evidence type="ECO:0000256" key="1">
    <source>
        <dbReference type="ARBA" id="ARBA00006484"/>
    </source>
</evidence>
<dbReference type="PRINTS" id="PR00081">
    <property type="entry name" value="GDHRDH"/>
</dbReference>
<name>A0ABQ1GIP1_9GAMM</name>
<dbReference type="RefSeq" id="WP_188796526.1">
    <property type="nucleotide sequence ID" value="NZ_BMJA01000003.1"/>
</dbReference>
<dbReference type="InterPro" id="IPR002347">
    <property type="entry name" value="SDR_fam"/>
</dbReference>
<dbReference type="Gene3D" id="3.40.50.720">
    <property type="entry name" value="NAD(P)-binding Rossmann-like Domain"/>
    <property type="match status" value="1"/>
</dbReference>
<comment type="caution">
    <text evidence="4">The sequence shown here is derived from an EMBL/GenBank/DDBJ whole genome shotgun (WGS) entry which is preliminary data.</text>
</comment>
<evidence type="ECO:0000256" key="2">
    <source>
        <dbReference type="ARBA" id="ARBA00023002"/>
    </source>
</evidence>
<dbReference type="EMBL" id="BMJA01000003">
    <property type="protein sequence ID" value="GGA44594.1"/>
    <property type="molecule type" value="Genomic_DNA"/>
</dbReference>
<evidence type="ECO:0000313" key="4">
    <source>
        <dbReference type="EMBL" id="GGA44594.1"/>
    </source>
</evidence>
<dbReference type="PANTHER" id="PTHR43477">
    <property type="entry name" value="DIHYDROANTICAPSIN 7-DEHYDROGENASE"/>
    <property type="match status" value="1"/>
</dbReference>
<dbReference type="PANTHER" id="PTHR43477:SF1">
    <property type="entry name" value="DIHYDROANTICAPSIN 7-DEHYDROGENASE"/>
    <property type="match status" value="1"/>
</dbReference>
<keyword evidence="3" id="KW-0472">Membrane</keyword>
<evidence type="ECO:0000256" key="3">
    <source>
        <dbReference type="SAM" id="Phobius"/>
    </source>
</evidence>
<organism evidence="4 5">
    <name type="scientific">Dyella nitratireducens</name>
    <dbReference type="NCBI Taxonomy" id="1849580"/>
    <lineage>
        <taxon>Bacteria</taxon>
        <taxon>Pseudomonadati</taxon>
        <taxon>Pseudomonadota</taxon>
        <taxon>Gammaproteobacteria</taxon>
        <taxon>Lysobacterales</taxon>
        <taxon>Rhodanobacteraceae</taxon>
        <taxon>Dyella</taxon>
    </lineage>
</organism>
<dbReference type="SUPFAM" id="SSF51735">
    <property type="entry name" value="NAD(P)-binding Rossmann-fold domains"/>
    <property type="match status" value="1"/>
</dbReference>
<dbReference type="InterPro" id="IPR036291">
    <property type="entry name" value="NAD(P)-bd_dom_sf"/>
</dbReference>
<protein>
    <submittedName>
        <fullName evidence="4">Short-chain dehydrogenase</fullName>
    </submittedName>
</protein>
<accession>A0ABQ1GIP1</accession>
<reference evidence="5" key="1">
    <citation type="journal article" date="2019" name="Int. J. Syst. Evol. Microbiol.">
        <title>The Global Catalogue of Microorganisms (GCM) 10K type strain sequencing project: providing services to taxonomists for standard genome sequencing and annotation.</title>
        <authorList>
            <consortium name="The Broad Institute Genomics Platform"/>
            <consortium name="The Broad Institute Genome Sequencing Center for Infectious Disease"/>
            <person name="Wu L."/>
            <person name="Ma J."/>
        </authorList>
    </citation>
    <scope>NUCLEOTIDE SEQUENCE [LARGE SCALE GENOMIC DNA]</scope>
    <source>
        <strain evidence="5">CGMCC 1.15439</strain>
    </source>
</reference>
<sequence>MSEALMSLAGKRVVVIGGTAGIGFAIAMLAREIGADVVVASSHQANIDAAMARLDGVTGSAMDLRDESSISRFFDTLGAFDHLAITAGDWDIPIFAPTRDINLTAARDSFTVRFWGALAAVQHACRVIDPTGSITLTSGMLAYRPIKGAPMAIAISGAIVHLVHGLAVDLAPLRINVVCPGITLTEQVKQMMPPERLQASVAPLLLPRGATPAEAATAYIYLMLNGYATGQVLPVDGGGSLA</sequence>
<comment type="similarity">
    <text evidence="1">Belongs to the short-chain dehydrogenases/reductases (SDR) family.</text>
</comment>
<keyword evidence="3" id="KW-1133">Transmembrane helix</keyword>
<evidence type="ECO:0000313" key="5">
    <source>
        <dbReference type="Proteomes" id="UP000620046"/>
    </source>
</evidence>
<gene>
    <name evidence="4" type="ORF">GCM10010981_37210</name>
</gene>
<dbReference type="Pfam" id="PF13561">
    <property type="entry name" value="adh_short_C2"/>
    <property type="match status" value="1"/>
</dbReference>